<reference evidence="2" key="1">
    <citation type="journal article" date="2019" name="Int. J. Syst. Evol. Microbiol.">
        <title>The Global Catalogue of Microorganisms (GCM) 10K type strain sequencing project: providing services to taxonomists for standard genome sequencing and annotation.</title>
        <authorList>
            <consortium name="The Broad Institute Genomics Platform"/>
            <consortium name="The Broad Institute Genome Sequencing Center for Infectious Disease"/>
            <person name="Wu L."/>
            <person name="Ma J."/>
        </authorList>
    </citation>
    <scope>NUCLEOTIDE SEQUENCE [LARGE SCALE GENOMIC DNA]</scope>
    <source>
        <strain evidence="2">CGMCC 1.12470</strain>
    </source>
</reference>
<dbReference type="EMBL" id="JBHUDX010000047">
    <property type="protein sequence ID" value="MFD1659935.1"/>
    <property type="molecule type" value="Genomic_DNA"/>
</dbReference>
<protein>
    <submittedName>
        <fullName evidence="1">Uncharacterized protein</fullName>
    </submittedName>
</protein>
<proteinExistence type="predicted"/>
<comment type="caution">
    <text evidence="1">The sequence shown here is derived from an EMBL/GenBank/DDBJ whole genome shotgun (WGS) entry which is preliminary data.</text>
</comment>
<evidence type="ECO:0000313" key="2">
    <source>
        <dbReference type="Proteomes" id="UP001597261"/>
    </source>
</evidence>
<organism evidence="1 2">
    <name type="scientific">Streptomyces caeni</name>
    <dbReference type="NCBI Taxonomy" id="2307231"/>
    <lineage>
        <taxon>Bacteria</taxon>
        <taxon>Bacillati</taxon>
        <taxon>Actinomycetota</taxon>
        <taxon>Actinomycetes</taxon>
        <taxon>Kitasatosporales</taxon>
        <taxon>Streptomycetaceae</taxon>
        <taxon>Streptomyces</taxon>
    </lineage>
</organism>
<accession>A0ABW4IVD9</accession>
<dbReference type="Proteomes" id="UP001597261">
    <property type="component" value="Unassembled WGS sequence"/>
</dbReference>
<name>A0ABW4IVD9_9ACTN</name>
<sequence length="66" mass="6790">MDSGELVFASGGIVFSPGRVATDDEAPALVAVEADLPDTQVVAHVLVVTLARRRRVGTAGAPQGQF</sequence>
<dbReference type="RefSeq" id="WP_381083541.1">
    <property type="nucleotide sequence ID" value="NZ_JBHUDX010000047.1"/>
</dbReference>
<keyword evidence="2" id="KW-1185">Reference proteome</keyword>
<evidence type="ECO:0000313" key="1">
    <source>
        <dbReference type="EMBL" id="MFD1659935.1"/>
    </source>
</evidence>
<gene>
    <name evidence="1" type="ORF">ACFSL4_17465</name>
</gene>